<dbReference type="GO" id="GO:0015631">
    <property type="term" value="F:tubulin binding"/>
    <property type="evidence" value="ECO:0007669"/>
    <property type="project" value="InterPro"/>
</dbReference>
<evidence type="ECO:0000256" key="7">
    <source>
        <dbReference type="SAM" id="MobiDB-lite"/>
    </source>
</evidence>
<evidence type="ECO:0000259" key="8">
    <source>
        <dbReference type="PROSITE" id="PS51329"/>
    </source>
</evidence>
<dbReference type="PANTHER" id="PTHR15139">
    <property type="entry name" value="TUBULIN FOLDING COFACTOR C"/>
    <property type="match status" value="1"/>
</dbReference>
<dbReference type="InterPro" id="IPR038397">
    <property type="entry name" value="TBCC_N_sf"/>
</dbReference>
<keyword evidence="5" id="KW-0143">Chaperone</keyword>
<evidence type="ECO:0000256" key="4">
    <source>
        <dbReference type="ARBA" id="ARBA00022990"/>
    </source>
</evidence>
<dbReference type="Gene3D" id="2.160.20.70">
    <property type="match status" value="1"/>
</dbReference>
<feature type="compositionally biased region" description="Polar residues" evidence="7">
    <location>
        <begin position="8"/>
        <end position="17"/>
    </location>
</feature>
<dbReference type="InterPro" id="IPR027684">
    <property type="entry name" value="TBCC"/>
</dbReference>
<dbReference type="Gene3D" id="1.20.58.1250">
    <property type="entry name" value="Tubulin Binding Cofactor C, N-terminal domain"/>
    <property type="match status" value="1"/>
</dbReference>
<keyword evidence="10" id="KW-1185">Reference proteome</keyword>
<organism evidence="9 10">
    <name type="scientific">Vitis rotundifolia</name>
    <name type="common">Muscadine grape</name>
    <dbReference type="NCBI Taxonomy" id="103349"/>
    <lineage>
        <taxon>Eukaryota</taxon>
        <taxon>Viridiplantae</taxon>
        <taxon>Streptophyta</taxon>
        <taxon>Embryophyta</taxon>
        <taxon>Tracheophyta</taxon>
        <taxon>Spermatophyta</taxon>
        <taxon>Magnoliopsida</taxon>
        <taxon>eudicotyledons</taxon>
        <taxon>Gunneridae</taxon>
        <taxon>Pentapetalae</taxon>
        <taxon>rosids</taxon>
        <taxon>Vitales</taxon>
        <taxon>Vitaceae</taxon>
        <taxon>Viteae</taxon>
        <taxon>Vitis</taxon>
    </lineage>
</organism>
<dbReference type="GO" id="GO:0007023">
    <property type="term" value="P:post-chaperonin tubulin folding pathway"/>
    <property type="evidence" value="ECO:0007669"/>
    <property type="project" value="InterPro"/>
</dbReference>
<dbReference type="Pfam" id="PF16752">
    <property type="entry name" value="TBCC_N"/>
    <property type="match status" value="1"/>
</dbReference>
<protein>
    <recommendedName>
        <fullName evidence="8">C-CAP/cofactor C-like domain-containing protein</fullName>
    </recommendedName>
</protein>
<dbReference type="Pfam" id="PF07986">
    <property type="entry name" value="TBCC"/>
    <property type="match status" value="1"/>
</dbReference>
<evidence type="ECO:0000256" key="5">
    <source>
        <dbReference type="ARBA" id="ARBA00023186"/>
    </source>
</evidence>
<reference evidence="9 10" key="1">
    <citation type="journal article" date="2023" name="BMC Biotechnol.">
        <title>Vitis rotundifolia cv Carlos genome sequencing.</title>
        <authorList>
            <person name="Huff M."/>
            <person name="Hulse-Kemp A."/>
            <person name="Scheffler B."/>
            <person name="Youngblood R."/>
            <person name="Simpson S."/>
            <person name="Babiker E."/>
            <person name="Staton M."/>
        </authorList>
    </citation>
    <scope>NUCLEOTIDE SEQUENCE [LARGE SCALE GENOMIC DNA]</scope>
    <source>
        <tissue evidence="9">Leaf</tissue>
    </source>
</reference>
<evidence type="ECO:0000256" key="3">
    <source>
        <dbReference type="ARBA" id="ARBA00022490"/>
    </source>
</evidence>
<dbReference type="PROSITE" id="PS51329">
    <property type="entry name" value="C_CAP_COFACTOR_C"/>
    <property type="match status" value="1"/>
</dbReference>
<sequence length="373" mass="42141">MEQHQDPENPNQTLDSATQKKHASMLERLSNLQQTRLQQSLARKSDSVSGPSFESTQSFITRFSDSKLSIESQLAGARLTSDPQRRSDLQQISTSIADLEKLIAENSYYLPSYEIRSALKSVSELKQTLDNLNSELLPKKKFSFRNKGTKKEPSNAPKEKEIGNADLQQKPVFSIPDTPGFRNKEGELLVKDFRGSDIGEFTISDLDSCEVRLSGCVRTIFIHRLKNCRVFAGPVSGSILIEEVEGCVFVLASHQIRIHYAKGSDFYLRVRSRPIIEDSNGVRFAPYCLCYQGIEEDLKDSGLDEETGNWVNVDDFRWLRAVQSPNWSALPENERIGTGSFSNYLRERNHGSNAYDFATSYKFLVSSLVEEKT</sequence>
<proteinExistence type="inferred from homology"/>
<comment type="subcellular location">
    <subcellularLocation>
        <location evidence="1">Cytoplasm</location>
    </subcellularLocation>
</comment>
<dbReference type="SMART" id="SM00673">
    <property type="entry name" value="CARP"/>
    <property type="match status" value="2"/>
</dbReference>
<feature type="domain" description="C-CAP/cofactor C-like" evidence="8">
    <location>
        <begin position="157"/>
        <end position="318"/>
    </location>
</feature>
<dbReference type="InterPro" id="IPR016098">
    <property type="entry name" value="CAP/MinC_C"/>
</dbReference>
<feature type="compositionally biased region" description="Polar residues" evidence="7">
    <location>
        <begin position="30"/>
        <end position="54"/>
    </location>
</feature>
<comment type="subunit">
    <text evidence="6">Supercomplex made of cofactors A to E. Cofactors A and D function by capturing and stabilizing tubulin in a quasi-native conformation. Cofactor E binds to the cofactor D-tubulin complex; interaction with cofactor C then causes the release of tubulin polypeptides that are committed to the native state.</text>
</comment>
<keyword evidence="4" id="KW-0007">Acetylation</keyword>
<gene>
    <name evidence="9" type="ORF">PVL29_026573</name>
</gene>
<evidence type="ECO:0000313" key="9">
    <source>
        <dbReference type="EMBL" id="KAJ9670101.1"/>
    </source>
</evidence>
<dbReference type="FunFam" id="2.160.20.70:FF:000009">
    <property type="entry name" value="Tubulin-folding cofactor C"/>
    <property type="match status" value="1"/>
</dbReference>
<dbReference type="GO" id="GO:0005737">
    <property type="term" value="C:cytoplasm"/>
    <property type="evidence" value="ECO:0007669"/>
    <property type="project" value="UniProtKB-SubCell"/>
</dbReference>
<dbReference type="Proteomes" id="UP001168098">
    <property type="component" value="Unassembled WGS sequence"/>
</dbReference>
<keyword evidence="3" id="KW-0963">Cytoplasm</keyword>
<dbReference type="InterPro" id="IPR012945">
    <property type="entry name" value="Tubulin-bd_cofactor_C_dom"/>
</dbReference>
<comment type="similarity">
    <text evidence="2">Belongs to the TBCC family.</text>
</comment>
<evidence type="ECO:0000256" key="1">
    <source>
        <dbReference type="ARBA" id="ARBA00004496"/>
    </source>
</evidence>
<evidence type="ECO:0000256" key="6">
    <source>
        <dbReference type="ARBA" id="ARBA00026055"/>
    </source>
</evidence>
<feature type="region of interest" description="Disordered" evidence="7">
    <location>
        <begin position="143"/>
        <end position="163"/>
    </location>
</feature>
<dbReference type="EMBL" id="JARBHA010000020">
    <property type="protein sequence ID" value="KAJ9670101.1"/>
    <property type="molecule type" value="Genomic_DNA"/>
</dbReference>
<evidence type="ECO:0000256" key="2">
    <source>
        <dbReference type="ARBA" id="ARBA00008848"/>
    </source>
</evidence>
<feature type="region of interest" description="Disordered" evidence="7">
    <location>
        <begin position="1"/>
        <end position="54"/>
    </location>
</feature>
<dbReference type="AlphaFoldDB" id="A0AA38YGP7"/>
<feature type="compositionally biased region" description="Basic and acidic residues" evidence="7">
    <location>
        <begin position="149"/>
        <end position="163"/>
    </location>
</feature>
<dbReference type="GO" id="GO:0007021">
    <property type="term" value="P:tubulin complex assembly"/>
    <property type="evidence" value="ECO:0007669"/>
    <property type="project" value="TreeGrafter"/>
</dbReference>
<name>A0AA38YGP7_VITRO</name>
<dbReference type="InterPro" id="IPR031925">
    <property type="entry name" value="TBCC_N"/>
</dbReference>
<dbReference type="PANTHER" id="PTHR15139:SF0">
    <property type="entry name" value="TUBULIN-SPECIFIC CHAPERONE C"/>
    <property type="match status" value="1"/>
</dbReference>
<dbReference type="InterPro" id="IPR017901">
    <property type="entry name" value="C-CAP_CF_C-like"/>
</dbReference>
<dbReference type="FunFam" id="1.20.58.1250:FF:000003">
    <property type="entry name" value="Tubulin-folding cofactor C"/>
    <property type="match status" value="1"/>
</dbReference>
<evidence type="ECO:0000313" key="10">
    <source>
        <dbReference type="Proteomes" id="UP001168098"/>
    </source>
</evidence>
<accession>A0AA38YGP7</accession>
<dbReference type="InterPro" id="IPR006599">
    <property type="entry name" value="CARP_motif"/>
</dbReference>
<comment type="caution">
    <text evidence="9">The sequence shown here is derived from an EMBL/GenBank/DDBJ whole genome shotgun (WGS) entry which is preliminary data.</text>
</comment>